<keyword evidence="12" id="KW-0868">Chloride</keyword>
<comment type="catalytic activity">
    <reaction evidence="1">
        <text>Endohydrolysis of (1-&gt;4)-alpha-D-glucosidic linkages in polysaccharides containing three or more (1-&gt;4)-alpha-linked D-glucose units.</text>
        <dbReference type="EC" id="3.2.1.1"/>
    </reaction>
</comment>
<dbReference type="EC" id="3.2.1.1" evidence="6"/>
<feature type="signal peptide" evidence="16">
    <location>
        <begin position="1"/>
        <end position="19"/>
    </location>
</feature>
<evidence type="ECO:0000256" key="12">
    <source>
        <dbReference type="ARBA" id="ARBA00023214"/>
    </source>
</evidence>
<dbReference type="Proteomes" id="UP000682892">
    <property type="component" value="Unassembled WGS sequence"/>
</dbReference>
<keyword evidence="13" id="KW-0119">Carbohydrate metabolism</keyword>
<dbReference type="InterPro" id="IPR006046">
    <property type="entry name" value="Alpha_amylase"/>
</dbReference>
<dbReference type="InterPro" id="IPR017853">
    <property type="entry name" value="GH"/>
</dbReference>
<dbReference type="SMART" id="SM00642">
    <property type="entry name" value="Aamy"/>
    <property type="match status" value="1"/>
</dbReference>
<dbReference type="GO" id="GO:0004556">
    <property type="term" value="F:alpha-amylase activity"/>
    <property type="evidence" value="ECO:0007669"/>
    <property type="project" value="UniProtKB-UniRule"/>
</dbReference>
<feature type="domain" description="Glycosyl hydrolase family 13 catalytic" evidence="18">
    <location>
        <begin position="30"/>
        <end position="394"/>
    </location>
</feature>
<reference evidence="19" key="3">
    <citation type="submission" date="2012-09" db="EMBL/GenBank/DDBJ databases">
        <authorList>
            <consortium name="VectorBase"/>
        </authorList>
    </citation>
    <scope>NUCLEOTIDE SEQUENCE</scope>
    <source>
        <strain evidence="19">Liverpool</strain>
    </source>
</reference>
<dbReference type="GO" id="GO:0046872">
    <property type="term" value="F:metal ion binding"/>
    <property type="evidence" value="ECO:0007669"/>
    <property type="project" value="UniProtKB-KW"/>
</dbReference>
<evidence type="ECO:0000256" key="15">
    <source>
        <dbReference type="RuleBase" id="RU003615"/>
    </source>
</evidence>
<dbReference type="SMART" id="SM00632">
    <property type="entry name" value="Aamy_C"/>
    <property type="match status" value="1"/>
</dbReference>
<dbReference type="Pfam" id="PF02806">
    <property type="entry name" value="Alpha-amylase_C"/>
    <property type="match status" value="1"/>
</dbReference>
<comment type="cofactor">
    <cofactor evidence="3">
        <name>chloride</name>
        <dbReference type="ChEBI" id="CHEBI:17996"/>
    </cofactor>
</comment>
<dbReference type="HOGENOM" id="CLU_013336_2_1_1"/>
<evidence type="ECO:0000313" key="20">
    <source>
        <dbReference type="Proteomes" id="UP000682892"/>
    </source>
</evidence>
<dbReference type="Gene3D" id="2.60.40.1180">
    <property type="entry name" value="Golgi alpha-mannosidase II"/>
    <property type="match status" value="1"/>
</dbReference>
<keyword evidence="8 16" id="KW-0732">Signal</keyword>
<dbReference type="OMA" id="EHREVWS"/>
<organism evidence="19 20">
    <name type="scientific">Aedes aegypti</name>
    <name type="common">Yellowfever mosquito</name>
    <name type="synonym">Culex aegypti</name>
    <dbReference type="NCBI Taxonomy" id="7159"/>
    <lineage>
        <taxon>Eukaryota</taxon>
        <taxon>Metazoa</taxon>
        <taxon>Ecdysozoa</taxon>
        <taxon>Arthropoda</taxon>
        <taxon>Hexapoda</taxon>
        <taxon>Insecta</taxon>
        <taxon>Pterygota</taxon>
        <taxon>Neoptera</taxon>
        <taxon>Endopterygota</taxon>
        <taxon>Diptera</taxon>
        <taxon>Nematocera</taxon>
        <taxon>Culicoidea</taxon>
        <taxon>Culicidae</taxon>
        <taxon>Culicinae</taxon>
        <taxon>Aedini</taxon>
        <taxon>Aedes</taxon>
        <taxon>Stegomyia</taxon>
    </lineage>
</organism>
<dbReference type="InterPro" id="IPR006048">
    <property type="entry name" value="A-amylase/branching_C"/>
</dbReference>
<sequence>MKLLPSLLAVALAFGLVSAQFDTHQWAGRSGIVHLFEWRWNDIADECERFLAPRGYAGVQVSPPTENVIIAGRPWWERYQPASYHLNTRSGTEAEFASMVRRCNDVGVRIYVDIVINHMAAVSGQGTGGSTVNGLNFPAVPYGPNDFNPPCEIYDYNNRYQVRNCWLVGLPDLALGNEWPRWRVIDLMNKCINYGVAGFRVDAVKHMWPADLEFIYGNLVTLNTDHGFPAGARAFLTQEVIDLGNEAISSTEYTHLGTVTEFKHSAEIGRVFYGRDRLAHLSNWGEGWGFLPSHLALVFVDNHDNQRGHGAGGDNILTHKSFRNYKMATAFMLAHPFGIVRVMSSFFFEHGDQGPPQDANGNLIPPSINADNTCGNGWVCEHRWRQVYNMIGFRNAAGNTGITNWWSNGNQQIAFCRGTNGFVAFNLEGTDLNQNLQTCLPAGIYCDVISGSKEGNICTGGTVQVGTDGRANILIPFNAYDGVLAIHINARL</sequence>
<dbReference type="InterPro" id="IPR031319">
    <property type="entry name" value="A-amylase_C"/>
</dbReference>
<evidence type="ECO:0000256" key="2">
    <source>
        <dbReference type="ARBA" id="ARBA00001913"/>
    </source>
</evidence>
<dbReference type="CDD" id="cd11317">
    <property type="entry name" value="AmyAc_bac_euk_AmyA"/>
    <property type="match status" value="1"/>
</dbReference>
<dbReference type="AlphaFoldDB" id="A0A1S4FZC5"/>
<keyword evidence="11" id="KW-1015">Disulfide bond</keyword>
<comment type="subunit">
    <text evidence="5">Monomer.</text>
</comment>
<evidence type="ECO:0000256" key="6">
    <source>
        <dbReference type="ARBA" id="ARBA00012595"/>
    </source>
</evidence>
<evidence type="ECO:0000256" key="13">
    <source>
        <dbReference type="ARBA" id="ARBA00023277"/>
    </source>
</evidence>
<evidence type="ECO:0000256" key="9">
    <source>
        <dbReference type="ARBA" id="ARBA00022801"/>
    </source>
</evidence>
<evidence type="ECO:0000256" key="16">
    <source>
        <dbReference type="SAM" id="SignalP"/>
    </source>
</evidence>
<evidence type="ECO:0000256" key="11">
    <source>
        <dbReference type="ARBA" id="ARBA00023157"/>
    </source>
</evidence>
<evidence type="ECO:0000256" key="10">
    <source>
        <dbReference type="ARBA" id="ARBA00022837"/>
    </source>
</evidence>
<keyword evidence="9" id="KW-0378">Hydrolase</keyword>
<evidence type="ECO:0000259" key="17">
    <source>
        <dbReference type="SMART" id="SM00632"/>
    </source>
</evidence>
<proteinExistence type="inferred from homology"/>
<feature type="chain" id="PRO_5036458465" description="alpha-amylase" evidence="16">
    <location>
        <begin position="20"/>
        <end position="492"/>
    </location>
</feature>
<evidence type="ECO:0000256" key="8">
    <source>
        <dbReference type="ARBA" id="ARBA00022729"/>
    </source>
</evidence>
<keyword evidence="10" id="KW-0106">Calcium</keyword>
<comment type="similarity">
    <text evidence="4 15">Belongs to the glycosyl hydrolase 13 family.</text>
</comment>
<comment type="cofactor">
    <cofactor evidence="2">
        <name>Ca(2+)</name>
        <dbReference type="ChEBI" id="CHEBI:29108"/>
    </cofactor>
</comment>
<reference evidence="19" key="1">
    <citation type="submission" date="2005-10" db="EMBL/GenBank/DDBJ databases">
        <authorList>
            <person name="Loftus B.J."/>
            <person name="Nene V.M."/>
            <person name="Hannick L.I."/>
            <person name="Bidwell S."/>
            <person name="Haas B."/>
            <person name="Amedeo P."/>
            <person name="Orvis J."/>
            <person name="Wortman J.R."/>
            <person name="White O.R."/>
            <person name="Salzberg S."/>
            <person name="Shumway M."/>
            <person name="Koo H."/>
            <person name="Zhao Y."/>
            <person name="Holmes M."/>
            <person name="Miller J."/>
            <person name="Schatz M."/>
            <person name="Pop M."/>
            <person name="Pai G."/>
            <person name="Utterback T."/>
            <person name="Rogers Y.-H."/>
            <person name="Kravitz S."/>
            <person name="Fraser C.M."/>
        </authorList>
    </citation>
    <scope>NUCLEOTIDE SEQUENCE</scope>
    <source>
        <strain evidence="19">Liverpool</strain>
    </source>
</reference>
<dbReference type="GO" id="GO:0005975">
    <property type="term" value="P:carbohydrate metabolic process"/>
    <property type="evidence" value="ECO:0007669"/>
    <property type="project" value="InterPro"/>
</dbReference>
<reference evidence="19" key="2">
    <citation type="journal article" date="2007" name="Science">
        <title>Genome sequence of Aedes aegypti, a major arbovirus vector.</title>
        <authorList>
            <person name="Nene V."/>
            <person name="Wortman J.R."/>
            <person name="Lawson D."/>
            <person name="Haas B."/>
            <person name="Kodira C."/>
            <person name="Tu Z.J."/>
            <person name="Loftus B."/>
            <person name="Xi Z."/>
            <person name="Megy K."/>
            <person name="Grabherr M."/>
            <person name="Ren Q."/>
            <person name="Zdobnov E.M."/>
            <person name="Lobo N.F."/>
            <person name="Campbell K.S."/>
            <person name="Brown S.E."/>
            <person name="Bonaldo M.F."/>
            <person name="Zhu J."/>
            <person name="Sinkins S.P."/>
            <person name="Hogenkamp D.G."/>
            <person name="Amedeo P."/>
            <person name="Arensburger P."/>
            <person name="Atkinson P.W."/>
            <person name="Bidwell S."/>
            <person name="Biedler J."/>
            <person name="Birney E."/>
            <person name="Bruggner R.V."/>
            <person name="Costas J."/>
            <person name="Coy M.R."/>
            <person name="Crabtree J."/>
            <person name="Crawford M."/>
            <person name="Debruyn B."/>
            <person name="Decaprio D."/>
            <person name="Eiglmeier K."/>
            <person name="Eisenstadt E."/>
            <person name="El-Dorry H."/>
            <person name="Gelbart W.M."/>
            <person name="Gomes S.L."/>
            <person name="Hammond M."/>
            <person name="Hannick L.I."/>
            <person name="Hogan J.R."/>
            <person name="Holmes M.H."/>
            <person name="Jaffe D."/>
            <person name="Johnston J.S."/>
            <person name="Kennedy R.C."/>
            <person name="Koo H."/>
            <person name="Kravitz S."/>
            <person name="Kriventseva E.V."/>
            <person name="Kulp D."/>
            <person name="Labutti K."/>
            <person name="Lee E."/>
            <person name="Li S."/>
            <person name="Lovin D.D."/>
            <person name="Mao C."/>
            <person name="Mauceli E."/>
            <person name="Menck C.F."/>
            <person name="Miller J.R."/>
            <person name="Montgomery P."/>
            <person name="Mori A."/>
            <person name="Nascimento A.L."/>
            <person name="Naveira H.F."/>
            <person name="Nusbaum C."/>
            <person name="O'leary S."/>
            <person name="Orvis J."/>
            <person name="Pertea M."/>
            <person name="Quesneville H."/>
            <person name="Reidenbach K.R."/>
            <person name="Rogers Y.H."/>
            <person name="Roth C.W."/>
            <person name="Schneider J.R."/>
            <person name="Schatz M."/>
            <person name="Shumway M."/>
            <person name="Stanke M."/>
            <person name="Stinson E.O."/>
            <person name="Tubio J.M."/>
            <person name="Vanzee J.P."/>
            <person name="Verjovski-Almeida S."/>
            <person name="Werner D."/>
            <person name="White O."/>
            <person name="Wyder S."/>
            <person name="Zeng Q."/>
            <person name="Zhao Q."/>
            <person name="Zhao Y."/>
            <person name="Hill C.A."/>
            <person name="Raikhel A.S."/>
            <person name="Soares M.B."/>
            <person name="Knudson D.L."/>
            <person name="Lee N.H."/>
            <person name="Galagan J."/>
            <person name="Salzberg S.L."/>
            <person name="Paulsen I.T."/>
            <person name="Dimopoulos G."/>
            <person name="Collins F.H."/>
            <person name="Birren B."/>
            <person name="Fraser-Liggett C.M."/>
            <person name="Severson D.W."/>
        </authorList>
    </citation>
    <scope>NUCLEOTIDE SEQUENCE [LARGE SCALE GENOMIC DNA]</scope>
    <source>
        <strain evidence="19">Liverpool</strain>
    </source>
</reference>
<gene>
    <name evidence="19" type="ORF">AaeL_AAEL013421</name>
</gene>
<dbReference type="SUPFAM" id="SSF51445">
    <property type="entry name" value="(Trans)glycosidases"/>
    <property type="match status" value="1"/>
</dbReference>
<keyword evidence="14" id="KW-0326">Glycosidase</keyword>
<evidence type="ECO:0000256" key="5">
    <source>
        <dbReference type="ARBA" id="ARBA00011245"/>
    </source>
</evidence>
<evidence type="ECO:0000256" key="14">
    <source>
        <dbReference type="ARBA" id="ARBA00023295"/>
    </source>
</evidence>
<evidence type="ECO:0000256" key="4">
    <source>
        <dbReference type="ARBA" id="ARBA00008061"/>
    </source>
</evidence>
<dbReference type="EMBL" id="CH478028">
    <property type="protein sequence ID" value="EAT34323.1"/>
    <property type="molecule type" value="Genomic_DNA"/>
</dbReference>
<feature type="domain" description="Alpha-amylase C-terminal" evidence="17">
    <location>
        <begin position="403"/>
        <end position="491"/>
    </location>
</feature>
<dbReference type="Gene3D" id="3.20.20.80">
    <property type="entry name" value="Glycosidases"/>
    <property type="match status" value="1"/>
</dbReference>
<accession>A0A1S4FZC5</accession>
<protein>
    <recommendedName>
        <fullName evidence="6">alpha-amylase</fullName>
        <ecNumber evidence="6">3.2.1.1</ecNumber>
    </recommendedName>
</protein>
<dbReference type="KEGG" id="aag:5577944"/>
<dbReference type="SUPFAM" id="SSF51011">
    <property type="entry name" value="Glycosyl hydrolase domain"/>
    <property type="match status" value="1"/>
</dbReference>
<dbReference type="InterPro" id="IPR013780">
    <property type="entry name" value="Glyco_hydro_b"/>
</dbReference>
<evidence type="ECO:0000256" key="3">
    <source>
        <dbReference type="ARBA" id="ARBA00001923"/>
    </source>
</evidence>
<dbReference type="PANTHER" id="PTHR43447">
    <property type="entry name" value="ALPHA-AMYLASE"/>
    <property type="match status" value="1"/>
</dbReference>
<dbReference type="PRINTS" id="PR00110">
    <property type="entry name" value="ALPHAAMYLASE"/>
</dbReference>
<evidence type="ECO:0000256" key="7">
    <source>
        <dbReference type="ARBA" id="ARBA00022723"/>
    </source>
</evidence>
<keyword evidence="7" id="KW-0479">Metal-binding</keyword>
<name>A0A1S4FZC5_AEDAE</name>
<evidence type="ECO:0000313" key="19">
    <source>
        <dbReference type="EMBL" id="EAT34323.1"/>
    </source>
</evidence>
<dbReference type="OrthoDB" id="550577at2759"/>
<dbReference type="InterPro" id="IPR006047">
    <property type="entry name" value="GH13_cat_dom"/>
</dbReference>
<evidence type="ECO:0000256" key="1">
    <source>
        <dbReference type="ARBA" id="ARBA00000548"/>
    </source>
</evidence>
<evidence type="ECO:0000259" key="18">
    <source>
        <dbReference type="SMART" id="SM00642"/>
    </source>
</evidence>